<gene>
    <name evidence="3" type="ORF">DXH95_09500</name>
</gene>
<dbReference type="RefSeq" id="WP_115549092.1">
    <property type="nucleotide sequence ID" value="NZ_QRGP01000001.1"/>
</dbReference>
<dbReference type="EMBL" id="QRGP01000001">
    <property type="protein sequence ID" value="RDV07547.1"/>
    <property type="molecule type" value="Genomic_DNA"/>
</dbReference>
<accession>A0A371BJ28</accession>
<evidence type="ECO:0000256" key="2">
    <source>
        <dbReference type="SAM" id="SignalP"/>
    </source>
</evidence>
<feature type="compositionally biased region" description="Low complexity" evidence="1">
    <location>
        <begin position="57"/>
        <end position="80"/>
    </location>
</feature>
<evidence type="ECO:0000313" key="3">
    <source>
        <dbReference type="EMBL" id="RDV07547.1"/>
    </source>
</evidence>
<sequence>MAKQRISMLLCATASLAALVYTLPVMGQQGPESLLPPGFNDPAPPPAARPSPPASPTSPSSRPADIVSGTAPAPTGTIGTVVEGESDAATDEDKDEEEEEETEIRYDVPPTARRSLKAVGLFTDASGGFPINAFGGTDGSFLTQILTRTKAPLASRWGTIMARRLLASRTATPRNVNGADWTAERSWLLLRMGDAVVARQLVQQVDPDRYTKRLYQVAMPAFLANADLSAMCPLAEAGARQTNDATWRMAQPICASLAGEQGRATALLNQARGRGWMKGIDLLLGEKAVGAGVEGRRSVKIEWENAKGFSTWRHGVGQATGVEPPQALYAEAGRQVDGWVAQLPTASSASKMRAVSGAAALGVISNRAMVDIFSVAFEDPDAASDIKAKGELLRTAYAGRSNADKVGAMASLWDGGSTPRDRNAALVLTARAAALIAPSEDYAAQADHLIASMLSAGFDEQAVRWASIVDGGSLGWGLLATASPGWRGTITEGELDDFRGNDDSSDYRRSKMLLAGLAGLGRVQGTAISGFAETLETNIRKETAWSRAIAAAASRGESGTVVLLSAAALQGEGWQDIPPHHLYHLVRALKQVGLDGEARMIAAEAVSWS</sequence>
<feature type="region of interest" description="Disordered" evidence="1">
    <location>
        <begin position="32"/>
        <end position="109"/>
    </location>
</feature>
<comment type="caution">
    <text evidence="3">The sequence shown here is derived from an EMBL/GenBank/DDBJ whole genome shotgun (WGS) entry which is preliminary data.</text>
</comment>
<evidence type="ECO:0000313" key="4">
    <source>
        <dbReference type="Proteomes" id="UP000263833"/>
    </source>
</evidence>
<keyword evidence="2" id="KW-0732">Signal</keyword>
<feature type="signal peptide" evidence="2">
    <location>
        <begin position="1"/>
        <end position="27"/>
    </location>
</feature>
<dbReference type="OrthoDB" id="7388088at2"/>
<feature type="compositionally biased region" description="Pro residues" evidence="1">
    <location>
        <begin position="42"/>
        <end position="56"/>
    </location>
</feature>
<organism evidence="3 4">
    <name type="scientific">Sphingorhabdus pulchriflava</name>
    <dbReference type="NCBI Taxonomy" id="2292257"/>
    <lineage>
        <taxon>Bacteria</taxon>
        <taxon>Pseudomonadati</taxon>
        <taxon>Pseudomonadota</taxon>
        <taxon>Alphaproteobacteria</taxon>
        <taxon>Sphingomonadales</taxon>
        <taxon>Sphingomonadaceae</taxon>
        <taxon>Sphingorhabdus</taxon>
    </lineage>
</organism>
<reference evidence="4" key="1">
    <citation type="submission" date="2018-08" db="EMBL/GenBank/DDBJ databases">
        <authorList>
            <person name="Kim S.-J."/>
            <person name="Jung G.-Y."/>
        </authorList>
    </citation>
    <scope>NUCLEOTIDE SEQUENCE [LARGE SCALE GENOMIC DNA]</scope>
    <source>
        <strain evidence="4">GY_G</strain>
    </source>
</reference>
<evidence type="ECO:0000256" key="1">
    <source>
        <dbReference type="SAM" id="MobiDB-lite"/>
    </source>
</evidence>
<proteinExistence type="predicted"/>
<name>A0A371BJ28_9SPHN</name>
<feature type="chain" id="PRO_5016802394" evidence="2">
    <location>
        <begin position="28"/>
        <end position="609"/>
    </location>
</feature>
<dbReference type="Proteomes" id="UP000263833">
    <property type="component" value="Unassembled WGS sequence"/>
</dbReference>
<dbReference type="AlphaFoldDB" id="A0A371BJ28"/>
<protein>
    <submittedName>
        <fullName evidence="3">Uncharacterized protein</fullName>
    </submittedName>
</protein>
<keyword evidence="4" id="KW-1185">Reference proteome</keyword>
<feature type="compositionally biased region" description="Acidic residues" evidence="1">
    <location>
        <begin position="84"/>
        <end position="102"/>
    </location>
</feature>